<dbReference type="EMBL" id="JACYHB010000005">
    <property type="protein sequence ID" value="MBD8078947.1"/>
    <property type="molecule type" value="Genomic_DNA"/>
</dbReference>
<proteinExistence type="predicted"/>
<feature type="domain" description="Glycosyl transferase family 1" evidence="3">
    <location>
        <begin position="187"/>
        <end position="353"/>
    </location>
</feature>
<evidence type="ECO:0000313" key="5">
    <source>
        <dbReference type="EMBL" id="MBD8078947.1"/>
    </source>
</evidence>
<dbReference type="GO" id="GO:0016757">
    <property type="term" value="F:glycosyltransferase activity"/>
    <property type="evidence" value="ECO:0007669"/>
    <property type="project" value="UniProtKB-KW"/>
</dbReference>
<evidence type="ECO:0000259" key="4">
    <source>
        <dbReference type="Pfam" id="PF13439"/>
    </source>
</evidence>
<protein>
    <submittedName>
        <fullName evidence="5">Glycosyltransferase</fullName>
    </submittedName>
</protein>
<keyword evidence="2" id="KW-0808">Transferase</keyword>
<evidence type="ECO:0000313" key="6">
    <source>
        <dbReference type="Proteomes" id="UP000610846"/>
    </source>
</evidence>
<dbReference type="Pfam" id="PF00534">
    <property type="entry name" value="Glycos_transf_1"/>
    <property type="match status" value="1"/>
</dbReference>
<evidence type="ECO:0000256" key="2">
    <source>
        <dbReference type="ARBA" id="ARBA00022679"/>
    </source>
</evidence>
<keyword evidence="1" id="KW-0328">Glycosyltransferase</keyword>
<name>A0A927G8L1_9MICO</name>
<keyword evidence="6" id="KW-1185">Reference proteome</keyword>
<sequence>MNEPTTFVLPADEPFVRQGAGAVARVTAHLASGLQGWGRPVQVVSPRLDGPVLLDDVPVTATAWGPSASLPVRVARRLARVVRRSPVDPHHRYREQVIAVAPPGTLVVHNDARLAQMLAARGRNVLLWLHNLVVDDAVAEAAHACRLVAVSDYVRHWTFERHGVPLDRIDVVPNGVDLDLFHPRSGEREDGPLRVVLHARIDPNKGQLVAARAVASLRARGVPVDLAVAGALRTFGMDPARVVTYRAELTAAIRSAGGRLLGEVPHDAVPGLLRDHDVALALTSVPEPFSLAALEAMATGCAVVAVPAGGLAEVVGDAARLVEPSVGEVAEAIAELAKDPALRADLGRRARKRAEAFGWEASVAALVRVLDAEGGVRAA</sequence>
<evidence type="ECO:0000259" key="3">
    <source>
        <dbReference type="Pfam" id="PF00534"/>
    </source>
</evidence>
<reference evidence="5" key="2">
    <citation type="submission" date="2020-09" db="EMBL/GenBank/DDBJ databases">
        <authorList>
            <person name="Yu Y."/>
        </authorList>
    </citation>
    <scope>NUCLEOTIDE SEQUENCE</scope>
    <source>
        <strain evidence="5">KCTC 49039</strain>
    </source>
</reference>
<reference evidence="5" key="1">
    <citation type="journal article" date="2018" name="Curr. Microbiol.">
        <title>Cellulosimicrobium arenosum sp. nov., Isolated from Marine Sediment Sand.</title>
        <authorList>
            <person name="Oh M."/>
            <person name="Kim J.H."/>
            <person name="Yoon J.H."/>
            <person name="Schumann P."/>
            <person name="Kim W."/>
        </authorList>
    </citation>
    <scope>NUCLEOTIDE SEQUENCE</scope>
    <source>
        <strain evidence="5">KCTC 49039</strain>
    </source>
</reference>
<comment type="caution">
    <text evidence="5">The sequence shown here is derived from an EMBL/GenBank/DDBJ whole genome shotgun (WGS) entry which is preliminary data.</text>
</comment>
<dbReference type="PANTHER" id="PTHR12526">
    <property type="entry name" value="GLYCOSYLTRANSFERASE"/>
    <property type="match status" value="1"/>
</dbReference>
<gene>
    <name evidence="5" type="ORF">IF651_07740</name>
</gene>
<dbReference type="CDD" id="cd03801">
    <property type="entry name" value="GT4_PimA-like"/>
    <property type="match status" value="1"/>
</dbReference>
<dbReference type="Proteomes" id="UP000610846">
    <property type="component" value="Unassembled WGS sequence"/>
</dbReference>
<evidence type="ECO:0000256" key="1">
    <source>
        <dbReference type="ARBA" id="ARBA00022676"/>
    </source>
</evidence>
<dbReference type="RefSeq" id="WP_191828542.1">
    <property type="nucleotide sequence ID" value="NZ_JACYHB010000005.1"/>
</dbReference>
<organism evidence="5 6">
    <name type="scientific">Cellulosimicrobium arenosum</name>
    <dbReference type="NCBI Taxonomy" id="2708133"/>
    <lineage>
        <taxon>Bacteria</taxon>
        <taxon>Bacillati</taxon>
        <taxon>Actinomycetota</taxon>
        <taxon>Actinomycetes</taxon>
        <taxon>Micrococcales</taxon>
        <taxon>Promicromonosporaceae</taxon>
        <taxon>Cellulosimicrobium</taxon>
    </lineage>
</organism>
<dbReference type="InterPro" id="IPR028098">
    <property type="entry name" value="Glyco_trans_4-like_N"/>
</dbReference>
<dbReference type="Gene3D" id="3.40.50.2000">
    <property type="entry name" value="Glycogen Phosphorylase B"/>
    <property type="match status" value="2"/>
</dbReference>
<dbReference type="SUPFAM" id="SSF53756">
    <property type="entry name" value="UDP-Glycosyltransferase/glycogen phosphorylase"/>
    <property type="match status" value="1"/>
</dbReference>
<dbReference type="AlphaFoldDB" id="A0A927G8L1"/>
<dbReference type="InterPro" id="IPR001296">
    <property type="entry name" value="Glyco_trans_1"/>
</dbReference>
<dbReference type="Pfam" id="PF13439">
    <property type="entry name" value="Glyco_transf_4"/>
    <property type="match status" value="1"/>
</dbReference>
<feature type="domain" description="Glycosyltransferase subfamily 4-like N-terminal" evidence="4">
    <location>
        <begin position="23"/>
        <end position="179"/>
    </location>
</feature>
<accession>A0A927G8L1</accession>
<dbReference type="PANTHER" id="PTHR12526:SF635">
    <property type="entry name" value="GLYCOSYL TRANSFERASE GROUP 1"/>
    <property type="match status" value="1"/>
</dbReference>